<keyword evidence="4" id="KW-1185">Reference proteome</keyword>
<reference evidence="3 4" key="1">
    <citation type="submission" date="2018-06" db="EMBL/GenBank/DDBJ databases">
        <title>Actinomadura craniellae sp. nov. isolated from marine sponge Craniella sp.</title>
        <authorList>
            <person name="Li L."/>
            <person name="Xu Q.H."/>
            <person name="Lin H.W."/>
            <person name="Lu Y.H."/>
        </authorList>
    </citation>
    <scope>NUCLEOTIDE SEQUENCE [LARGE SCALE GENOMIC DNA]</scope>
    <source>
        <strain evidence="3 4">LHW63021</strain>
    </source>
</reference>
<protein>
    <submittedName>
        <fullName evidence="3">Uncharacterized protein</fullName>
    </submittedName>
</protein>
<feature type="chain" id="PRO_5016958840" evidence="2">
    <location>
        <begin position="24"/>
        <end position="383"/>
    </location>
</feature>
<dbReference type="Proteomes" id="UP000251891">
    <property type="component" value="Unassembled WGS sequence"/>
</dbReference>
<comment type="caution">
    <text evidence="3">The sequence shown here is derived from an EMBL/GenBank/DDBJ whole genome shotgun (WGS) entry which is preliminary data.</text>
</comment>
<evidence type="ECO:0000313" key="4">
    <source>
        <dbReference type="Proteomes" id="UP000251891"/>
    </source>
</evidence>
<feature type="compositionally biased region" description="Basic and acidic residues" evidence="1">
    <location>
        <begin position="66"/>
        <end position="78"/>
    </location>
</feature>
<sequence length="383" mass="41108">MMVMAAATLLAAALLSSATTASAAPSAAAQPYDPPTWQPIPGHNVTTVKWGPITIPAAPETQEPPPGHDHGHGPAGELKNEVAVDGTCSIFVELYSGCREMKIQKPCEDCYITGILPDLVIAGTDTSVNIETGGMLHHVVNMNISRKDPLCGPGLGKHINMLGLMQGGNERFFAAGNERTFGSVHSSGQYGYRVNAGDKWGLVYHLMNHTHQPLTVEFKYTFTWVKSAKQAHPYWLDIDQCGNSEKEVPAGYSDTHYEARLWRRGTVLSLGGHGHDGILGVSLENASNGKWYCTSIPGYEAGTPHGPAGPGAGTPGHPAEAHVLTRTGHPNAPLSSYHKTVANFTTCEPDMPIAFFDKVRMHTTYNMRDVDPGAMGIMVVYIA</sequence>
<organism evidence="3 4">
    <name type="scientific">Actinomadura craniellae</name>
    <dbReference type="NCBI Taxonomy" id="2231787"/>
    <lineage>
        <taxon>Bacteria</taxon>
        <taxon>Bacillati</taxon>
        <taxon>Actinomycetota</taxon>
        <taxon>Actinomycetes</taxon>
        <taxon>Streptosporangiales</taxon>
        <taxon>Thermomonosporaceae</taxon>
        <taxon>Actinomadura</taxon>
    </lineage>
</organism>
<name>A0A365HDE4_9ACTN</name>
<feature type="signal peptide" evidence="2">
    <location>
        <begin position="1"/>
        <end position="23"/>
    </location>
</feature>
<keyword evidence="2" id="KW-0732">Signal</keyword>
<evidence type="ECO:0000313" key="3">
    <source>
        <dbReference type="EMBL" id="RAY17150.1"/>
    </source>
</evidence>
<accession>A0A365HDE4</accession>
<evidence type="ECO:0000256" key="1">
    <source>
        <dbReference type="SAM" id="MobiDB-lite"/>
    </source>
</evidence>
<proteinExistence type="predicted"/>
<evidence type="ECO:0000256" key="2">
    <source>
        <dbReference type="SAM" id="SignalP"/>
    </source>
</evidence>
<gene>
    <name evidence="3" type="ORF">DPM19_03060</name>
</gene>
<feature type="region of interest" description="Disordered" evidence="1">
    <location>
        <begin position="55"/>
        <end position="78"/>
    </location>
</feature>
<dbReference type="EMBL" id="QLYX01000001">
    <property type="protein sequence ID" value="RAY17150.1"/>
    <property type="molecule type" value="Genomic_DNA"/>
</dbReference>
<dbReference type="AlphaFoldDB" id="A0A365HDE4"/>